<accession>A0A1I3PP74</accession>
<sequence length="81" mass="9090">MRLIALLVLVTPGIIAVYGIKLIRDTLFGEFHDVFFHIAIQGLLGVVFVIGGLAFIGGFILHRDKKRNLTKGRFKQNKEPK</sequence>
<dbReference type="STRING" id="240302.BN982_00116"/>
<dbReference type="EMBL" id="FOSB01000001">
    <property type="protein sequence ID" value="SFJ23107.1"/>
    <property type="molecule type" value="Genomic_DNA"/>
</dbReference>
<evidence type="ECO:0000256" key="1">
    <source>
        <dbReference type="SAM" id="Phobius"/>
    </source>
</evidence>
<proteinExistence type="predicted"/>
<protein>
    <recommendedName>
        <fullName evidence="4">DUF2627 domain-containing protein</fullName>
    </recommendedName>
</protein>
<reference evidence="3" key="1">
    <citation type="submission" date="2016-10" db="EMBL/GenBank/DDBJ databases">
        <authorList>
            <person name="Varghese N."/>
            <person name="Submissions S."/>
        </authorList>
    </citation>
    <scope>NUCLEOTIDE SEQUENCE [LARGE SCALE GENOMIC DNA]</scope>
    <source>
        <strain evidence="3">CGMCC 1.3704</strain>
    </source>
</reference>
<keyword evidence="1" id="KW-1133">Transmembrane helix</keyword>
<name>A0A1I3PP74_HALDA</name>
<dbReference type="AlphaFoldDB" id="A0A1I3PP74"/>
<dbReference type="Proteomes" id="UP000183557">
    <property type="component" value="Unassembled WGS sequence"/>
</dbReference>
<feature type="transmembrane region" description="Helical" evidence="1">
    <location>
        <begin position="35"/>
        <end position="61"/>
    </location>
</feature>
<keyword evidence="3" id="KW-1185">Reference proteome</keyword>
<dbReference type="OrthoDB" id="2989757at2"/>
<dbReference type="Pfam" id="PF11118">
    <property type="entry name" value="DUF2627"/>
    <property type="match status" value="1"/>
</dbReference>
<keyword evidence="1" id="KW-0812">Transmembrane</keyword>
<keyword evidence="1" id="KW-0472">Membrane</keyword>
<evidence type="ECO:0008006" key="4">
    <source>
        <dbReference type="Google" id="ProtNLM"/>
    </source>
</evidence>
<dbReference type="RefSeq" id="WP_083412473.1">
    <property type="nucleotide sequence ID" value="NZ_FOSB01000001.1"/>
</dbReference>
<organism evidence="2 3">
    <name type="scientific">Halobacillus dabanensis</name>
    <dbReference type="NCBI Taxonomy" id="240302"/>
    <lineage>
        <taxon>Bacteria</taxon>
        <taxon>Bacillati</taxon>
        <taxon>Bacillota</taxon>
        <taxon>Bacilli</taxon>
        <taxon>Bacillales</taxon>
        <taxon>Bacillaceae</taxon>
        <taxon>Halobacillus</taxon>
    </lineage>
</organism>
<evidence type="ECO:0000313" key="3">
    <source>
        <dbReference type="Proteomes" id="UP000183557"/>
    </source>
</evidence>
<evidence type="ECO:0000313" key="2">
    <source>
        <dbReference type="EMBL" id="SFJ23107.1"/>
    </source>
</evidence>
<dbReference type="InterPro" id="IPR020138">
    <property type="entry name" value="Uncharacterised_YqzF"/>
</dbReference>
<gene>
    <name evidence="2" type="ORF">SAMN04487936_101392</name>
</gene>